<reference evidence="15" key="2">
    <citation type="submission" date="2025-09" db="UniProtKB">
        <authorList>
            <consortium name="Ensembl"/>
        </authorList>
    </citation>
    <scope>IDENTIFICATION</scope>
</reference>
<dbReference type="PROSITE" id="PS00108">
    <property type="entry name" value="PROTEIN_KINASE_ST"/>
    <property type="match status" value="1"/>
</dbReference>
<dbReference type="GeneTree" id="ENSGT00940000153424"/>
<dbReference type="STRING" id="1676925.ENSPKIP00000021553"/>
<keyword evidence="7" id="KW-0547">Nucleotide-binding</keyword>
<dbReference type="FunFam" id="3.30.200.20:FF:000110">
    <property type="entry name" value="Death-associated kinase 3, isoform CRA_a"/>
    <property type="match status" value="1"/>
</dbReference>
<evidence type="ECO:0000313" key="15">
    <source>
        <dbReference type="Ensembl" id="ENSPKIP00000021553.1"/>
    </source>
</evidence>
<keyword evidence="6" id="KW-0053">Apoptosis</keyword>
<feature type="coiled-coil region" evidence="13">
    <location>
        <begin position="336"/>
        <end position="402"/>
    </location>
</feature>
<dbReference type="SMART" id="SM00220">
    <property type="entry name" value="S_TKc"/>
    <property type="match status" value="1"/>
</dbReference>
<dbReference type="InterPro" id="IPR042870">
    <property type="entry name" value="DAPK3_STKc"/>
</dbReference>
<evidence type="ECO:0000256" key="10">
    <source>
        <dbReference type="ARBA" id="ARBA00047899"/>
    </source>
</evidence>
<evidence type="ECO:0000259" key="14">
    <source>
        <dbReference type="PROSITE" id="PS50011"/>
    </source>
</evidence>
<evidence type="ECO:0000256" key="11">
    <source>
        <dbReference type="ARBA" id="ARBA00048679"/>
    </source>
</evidence>
<evidence type="ECO:0000256" key="1">
    <source>
        <dbReference type="ARBA" id="ARBA00001946"/>
    </source>
</evidence>
<dbReference type="InterPro" id="IPR000719">
    <property type="entry name" value="Prot_kinase_dom"/>
</dbReference>
<evidence type="ECO:0000313" key="16">
    <source>
        <dbReference type="Proteomes" id="UP000261540"/>
    </source>
</evidence>
<dbReference type="Gene3D" id="3.30.200.20">
    <property type="entry name" value="Phosphorylase Kinase, domain 1"/>
    <property type="match status" value="1"/>
</dbReference>
<dbReference type="GO" id="GO:0006915">
    <property type="term" value="P:apoptotic process"/>
    <property type="evidence" value="ECO:0007669"/>
    <property type="project" value="UniProtKB-KW"/>
</dbReference>
<proteinExistence type="inferred from homology"/>
<keyword evidence="8" id="KW-0418">Kinase</keyword>
<dbReference type="InterPro" id="IPR008271">
    <property type="entry name" value="Ser/Thr_kinase_AS"/>
</dbReference>
<dbReference type="GO" id="GO:0005634">
    <property type="term" value="C:nucleus"/>
    <property type="evidence" value="ECO:0007669"/>
    <property type="project" value="TreeGrafter"/>
</dbReference>
<dbReference type="SUPFAM" id="SSF56112">
    <property type="entry name" value="Protein kinase-like (PK-like)"/>
    <property type="match status" value="1"/>
</dbReference>
<evidence type="ECO:0000256" key="4">
    <source>
        <dbReference type="ARBA" id="ARBA00022553"/>
    </source>
</evidence>
<protein>
    <recommendedName>
        <fullName evidence="2">non-specific serine/threonine protein kinase</fullName>
        <ecNumber evidence="2">2.7.11.1</ecNumber>
    </recommendedName>
</protein>
<keyword evidence="9" id="KW-0067">ATP-binding</keyword>
<evidence type="ECO:0000256" key="7">
    <source>
        <dbReference type="ARBA" id="ARBA00022741"/>
    </source>
</evidence>
<dbReference type="FunFam" id="1.10.510.10:FF:000250">
    <property type="entry name" value="Death-associated protein kinase 3"/>
    <property type="match status" value="1"/>
</dbReference>
<comment type="cofactor">
    <cofactor evidence="1">
        <name>Mg(2+)</name>
        <dbReference type="ChEBI" id="CHEBI:18420"/>
    </cofactor>
</comment>
<dbReference type="PANTHER" id="PTHR24342">
    <property type="entry name" value="SERINE/THREONINE-PROTEIN KINASE 17"/>
    <property type="match status" value="1"/>
</dbReference>
<keyword evidence="4" id="KW-0597">Phosphoprotein</keyword>
<evidence type="ECO:0000256" key="9">
    <source>
        <dbReference type="ARBA" id="ARBA00022840"/>
    </source>
</evidence>
<keyword evidence="16" id="KW-1185">Reference proteome</keyword>
<dbReference type="Proteomes" id="UP000261540">
    <property type="component" value="Unplaced"/>
</dbReference>
<dbReference type="CDD" id="cd14105">
    <property type="entry name" value="STKc_DAPK"/>
    <property type="match status" value="1"/>
</dbReference>
<evidence type="ECO:0000256" key="8">
    <source>
        <dbReference type="ARBA" id="ARBA00022777"/>
    </source>
</evidence>
<dbReference type="EC" id="2.7.11.1" evidence="2"/>
<evidence type="ECO:0000256" key="13">
    <source>
        <dbReference type="SAM" id="Coils"/>
    </source>
</evidence>
<dbReference type="GO" id="GO:0035556">
    <property type="term" value="P:intracellular signal transduction"/>
    <property type="evidence" value="ECO:0007669"/>
    <property type="project" value="TreeGrafter"/>
</dbReference>
<dbReference type="Ensembl" id="ENSPKIT00000002193.1">
    <property type="protein sequence ID" value="ENSPKIP00000021553.1"/>
    <property type="gene ID" value="ENSPKIG00000005889.1"/>
</dbReference>
<dbReference type="PANTHER" id="PTHR24342:SF18">
    <property type="entry name" value="DEATH-ASSOCIATED PROTEIN KINASE 3"/>
    <property type="match status" value="1"/>
</dbReference>
<keyword evidence="5" id="KW-0808">Transferase</keyword>
<dbReference type="PROSITE" id="PS50011">
    <property type="entry name" value="PROTEIN_KINASE_DOM"/>
    <property type="match status" value="1"/>
</dbReference>
<dbReference type="GO" id="GO:0043065">
    <property type="term" value="P:positive regulation of apoptotic process"/>
    <property type="evidence" value="ECO:0007669"/>
    <property type="project" value="TreeGrafter"/>
</dbReference>
<sequence>MWSCTMKWVKSWGEKRFLKLDLKGIGQFAIVRKCREKSTGRDYAAKFIKKRRLSSSRRGVSCEEIEREVNILREIQHANIITLHDIFENKTDVILILELVSGGELFDFLAEKESLTEEEATQFLKQILDGVHYLHSKNIAHFDLKPENIMLLDKNVANPRIKLIDFGIAHKIKEGNEFKNIFGTPEFVAPEIVNYEPLGLEADMWSIGVITYILLSGASPFLGETKQETLTNISAVDYDFDEEYFANTSELAKDFIRRLLVRDPKKRMTIEDSLEHPWIKVIKRRNVRQEESERRPERRRLKTTRLKEYTIKSHSSMPPNNTYVNFERFSQVMEGITAAEEGLQQLERNQRSCQEDVAALLSIYEEKESWYKEEKESVEEELVRIQQELQRAQARRRQNQEEVRVATLSANALRRKFGRLEKRYEVLAESVHAEVRWVEELVQSLASEGCSVTSMR</sequence>
<evidence type="ECO:0000256" key="5">
    <source>
        <dbReference type="ARBA" id="ARBA00022679"/>
    </source>
</evidence>
<dbReference type="InterPro" id="IPR011009">
    <property type="entry name" value="Kinase-like_dom_sf"/>
</dbReference>
<dbReference type="GO" id="GO:0005737">
    <property type="term" value="C:cytoplasm"/>
    <property type="evidence" value="ECO:0007669"/>
    <property type="project" value="TreeGrafter"/>
</dbReference>
<name>A0A3B3RTA9_9TELE</name>
<accession>A0A3B3RTA9</accession>
<feature type="domain" description="Protein kinase" evidence="14">
    <location>
        <begin position="17"/>
        <end position="279"/>
    </location>
</feature>
<comment type="similarity">
    <text evidence="12">Belongs to the protein kinase superfamily. CAMK Ser/Thr protein kinase family. DAP kinase subfamily.</text>
</comment>
<evidence type="ECO:0000256" key="3">
    <source>
        <dbReference type="ARBA" id="ARBA00022527"/>
    </source>
</evidence>
<evidence type="ECO:0000256" key="12">
    <source>
        <dbReference type="ARBA" id="ARBA00060827"/>
    </source>
</evidence>
<reference evidence="15" key="1">
    <citation type="submission" date="2025-08" db="UniProtKB">
        <authorList>
            <consortium name="Ensembl"/>
        </authorList>
    </citation>
    <scope>IDENTIFICATION</scope>
</reference>
<keyword evidence="13" id="KW-0175">Coiled coil</keyword>
<comment type="catalytic activity">
    <reaction evidence="10">
        <text>L-threonyl-[protein] + ATP = O-phospho-L-threonyl-[protein] + ADP + H(+)</text>
        <dbReference type="Rhea" id="RHEA:46608"/>
        <dbReference type="Rhea" id="RHEA-COMP:11060"/>
        <dbReference type="Rhea" id="RHEA-COMP:11605"/>
        <dbReference type="ChEBI" id="CHEBI:15378"/>
        <dbReference type="ChEBI" id="CHEBI:30013"/>
        <dbReference type="ChEBI" id="CHEBI:30616"/>
        <dbReference type="ChEBI" id="CHEBI:61977"/>
        <dbReference type="ChEBI" id="CHEBI:456216"/>
        <dbReference type="EC" id="2.7.11.1"/>
    </reaction>
</comment>
<dbReference type="GO" id="GO:0004674">
    <property type="term" value="F:protein serine/threonine kinase activity"/>
    <property type="evidence" value="ECO:0007669"/>
    <property type="project" value="UniProtKB-KW"/>
</dbReference>
<dbReference type="Gene3D" id="1.10.510.10">
    <property type="entry name" value="Transferase(Phosphotransferase) domain 1"/>
    <property type="match status" value="1"/>
</dbReference>
<comment type="catalytic activity">
    <reaction evidence="11">
        <text>L-seryl-[protein] + ATP = O-phospho-L-seryl-[protein] + ADP + H(+)</text>
        <dbReference type="Rhea" id="RHEA:17989"/>
        <dbReference type="Rhea" id="RHEA-COMP:9863"/>
        <dbReference type="Rhea" id="RHEA-COMP:11604"/>
        <dbReference type="ChEBI" id="CHEBI:15378"/>
        <dbReference type="ChEBI" id="CHEBI:29999"/>
        <dbReference type="ChEBI" id="CHEBI:30616"/>
        <dbReference type="ChEBI" id="CHEBI:83421"/>
        <dbReference type="ChEBI" id="CHEBI:456216"/>
        <dbReference type="EC" id="2.7.11.1"/>
    </reaction>
</comment>
<evidence type="ECO:0000256" key="6">
    <source>
        <dbReference type="ARBA" id="ARBA00022703"/>
    </source>
</evidence>
<dbReference type="Pfam" id="PF00069">
    <property type="entry name" value="Pkinase"/>
    <property type="match status" value="1"/>
</dbReference>
<evidence type="ECO:0000256" key="2">
    <source>
        <dbReference type="ARBA" id="ARBA00012513"/>
    </source>
</evidence>
<dbReference type="AlphaFoldDB" id="A0A3B3RTA9"/>
<dbReference type="GO" id="GO:0005524">
    <property type="term" value="F:ATP binding"/>
    <property type="evidence" value="ECO:0007669"/>
    <property type="project" value="UniProtKB-KW"/>
</dbReference>
<organism evidence="15 16">
    <name type="scientific">Paramormyrops kingsleyae</name>
    <dbReference type="NCBI Taxonomy" id="1676925"/>
    <lineage>
        <taxon>Eukaryota</taxon>
        <taxon>Metazoa</taxon>
        <taxon>Chordata</taxon>
        <taxon>Craniata</taxon>
        <taxon>Vertebrata</taxon>
        <taxon>Euteleostomi</taxon>
        <taxon>Actinopterygii</taxon>
        <taxon>Neopterygii</taxon>
        <taxon>Teleostei</taxon>
        <taxon>Osteoglossocephala</taxon>
        <taxon>Osteoglossomorpha</taxon>
        <taxon>Osteoglossiformes</taxon>
        <taxon>Mormyridae</taxon>
        <taxon>Paramormyrops</taxon>
    </lineage>
</organism>
<keyword evidence="3" id="KW-0723">Serine/threonine-protein kinase</keyword>